<accession>A0A917UUT8</accession>
<proteinExistence type="predicted"/>
<evidence type="ECO:0000313" key="3">
    <source>
        <dbReference type="Proteomes" id="UP000636956"/>
    </source>
</evidence>
<dbReference type="AlphaFoldDB" id="A0A917UUT8"/>
<comment type="caution">
    <text evidence="2">The sequence shown here is derived from an EMBL/GenBank/DDBJ whole genome shotgun (WGS) entry which is preliminary data.</text>
</comment>
<dbReference type="GO" id="GO:0003700">
    <property type="term" value="F:DNA-binding transcription factor activity"/>
    <property type="evidence" value="ECO:0007669"/>
    <property type="project" value="InterPro"/>
</dbReference>
<gene>
    <name evidence="2" type="ORF">GCM10011372_27800</name>
</gene>
<dbReference type="SUPFAM" id="SSF46785">
    <property type="entry name" value="Winged helix' DNA-binding domain"/>
    <property type="match status" value="1"/>
</dbReference>
<dbReference type="Gene3D" id="1.10.10.10">
    <property type="entry name" value="Winged helix-like DNA-binding domain superfamily/Winged helix DNA-binding domain"/>
    <property type="match status" value="1"/>
</dbReference>
<dbReference type="Proteomes" id="UP000636956">
    <property type="component" value="Unassembled WGS sequence"/>
</dbReference>
<dbReference type="GO" id="GO:0006950">
    <property type="term" value="P:response to stress"/>
    <property type="evidence" value="ECO:0007669"/>
    <property type="project" value="TreeGrafter"/>
</dbReference>
<organism evidence="2 3">
    <name type="scientific">Agromyces bauzanensis</name>
    <dbReference type="NCBI Taxonomy" id="1308924"/>
    <lineage>
        <taxon>Bacteria</taxon>
        <taxon>Bacillati</taxon>
        <taxon>Actinomycetota</taxon>
        <taxon>Actinomycetes</taxon>
        <taxon>Micrococcales</taxon>
        <taxon>Microbacteriaceae</taxon>
        <taxon>Agromyces</taxon>
    </lineage>
</organism>
<dbReference type="Pfam" id="PF12802">
    <property type="entry name" value="MarR_2"/>
    <property type="match status" value="1"/>
</dbReference>
<evidence type="ECO:0000313" key="2">
    <source>
        <dbReference type="EMBL" id="GGJ87708.1"/>
    </source>
</evidence>
<dbReference type="RefSeq" id="WP_188744029.1">
    <property type="nucleotide sequence ID" value="NZ_BAABFW010000005.1"/>
</dbReference>
<dbReference type="SMART" id="SM00347">
    <property type="entry name" value="HTH_MARR"/>
    <property type="match status" value="1"/>
</dbReference>
<name>A0A917UUT8_9MICO</name>
<dbReference type="InterPro" id="IPR036388">
    <property type="entry name" value="WH-like_DNA-bd_sf"/>
</dbReference>
<reference evidence="2" key="1">
    <citation type="journal article" date="2014" name="Int. J. Syst. Evol. Microbiol.">
        <title>Complete genome sequence of Corynebacterium casei LMG S-19264T (=DSM 44701T), isolated from a smear-ripened cheese.</title>
        <authorList>
            <consortium name="US DOE Joint Genome Institute (JGI-PGF)"/>
            <person name="Walter F."/>
            <person name="Albersmeier A."/>
            <person name="Kalinowski J."/>
            <person name="Ruckert C."/>
        </authorList>
    </citation>
    <scope>NUCLEOTIDE SEQUENCE</scope>
    <source>
        <strain evidence="2">CGMCC 1.8984</strain>
    </source>
</reference>
<dbReference type="InterPro" id="IPR036390">
    <property type="entry name" value="WH_DNA-bd_sf"/>
</dbReference>
<dbReference type="EMBL" id="BMMD01000017">
    <property type="protein sequence ID" value="GGJ87708.1"/>
    <property type="molecule type" value="Genomic_DNA"/>
</dbReference>
<evidence type="ECO:0000259" key="1">
    <source>
        <dbReference type="SMART" id="SM00347"/>
    </source>
</evidence>
<reference evidence="2" key="2">
    <citation type="submission" date="2020-09" db="EMBL/GenBank/DDBJ databases">
        <authorList>
            <person name="Sun Q."/>
            <person name="Zhou Y."/>
        </authorList>
    </citation>
    <scope>NUCLEOTIDE SEQUENCE</scope>
    <source>
        <strain evidence="2">CGMCC 1.8984</strain>
    </source>
</reference>
<dbReference type="InterPro" id="IPR000835">
    <property type="entry name" value="HTH_MarR-typ"/>
</dbReference>
<keyword evidence="3" id="KW-1185">Reference proteome</keyword>
<feature type="domain" description="HTH marR-type" evidence="1">
    <location>
        <begin position="39"/>
        <end position="139"/>
    </location>
</feature>
<protein>
    <recommendedName>
        <fullName evidence="1">HTH marR-type domain-containing protein</fullName>
    </recommendedName>
</protein>
<dbReference type="InterPro" id="IPR039422">
    <property type="entry name" value="MarR/SlyA-like"/>
</dbReference>
<sequence>MTTSDTAAPRTASDDDIASVEEQLRLLFVRVRAVWKEAAAAVHTDLQPVGYKILSAIVRRGPMHAGAIAAELEIDKSVVSRQTRHLQSLGLAVGVADPKDGRARIIQPTPQAIESVGQKSSRMQRQLYGSLRTWAADDVDQLARLLGRLTSEVVLAERPDPPDAASADEG</sequence>
<dbReference type="PANTHER" id="PTHR33164">
    <property type="entry name" value="TRANSCRIPTIONAL REGULATOR, MARR FAMILY"/>
    <property type="match status" value="1"/>
</dbReference>
<dbReference type="PANTHER" id="PTHR33164:SF57">
    <property type="entry name" value="MARR-FAMILY TRANSCRIPTIONAL REGULATOR"/>
    <property type="match status" value="1"/>
</dbReference>